<dbReference type="Proteomes" id="UP000249453">
    <property type="component" value="Unassembled WGS sequence"/>
</dbReference>
<dbReference type="AlphaFoldDB" id="A0A364JUE7"/>
<keyword evidence="2" id="KW-1185">Reference proteome</keyword>
<dbReference type="EMBL" id="QLMK01000008">
    <property type="protein sequence ID" value="RAK27864.1"/>
    <property type="molecule type" value="Genomic_DNA"/>
</dbReference>
<evidence type="ECO:0000313" key="1">
    <source>
        <dbReference type="EMBL" id="RAK27864.1"/>
    </source>
</evidence>
<accession>A0A364JUE7</accession>
<comment type="caution">
    <text evidence="1">The sequence shown here is derived from an EMBL/GenBank/DDBJ whole genome shotgun (WGS) entry which is preliminary data.</text>
</comment>
<sequence length="44" mass="4909">MKWLDQLPMGTIYGTIKEYEINSSARTAMTAILKNALSLSENTC</sequence>
<gene>
    <name evidence="1" type="ORF">C7374_10869</name>
</gene>
<evidence type="ECO:0000313" key="2">
    <source>
        <dbReference type="Proteomes" id="UP000249453"/>
    </source>
</evidence>
<name>A0A364JUE7_9HYPH</name>
<protein>
    <submittedName>
        <fullName evidence="1">Uncharacterized protein</fullName>
    </submittedName>
</protein>
<reference evidence="1 2" key="1">
    <citation type="submission" date="2018-06" db="EMBL/GenBank/DDBJ databases">
        <title>Genomic Encyclopedia of Type Strains, Phase IV (KMG-IV): sequencing the most valuable type-strain genomes for metagenomic binning, comparative biology and taxonomic classification.</title>
        <authorList>
            <person name="Goeker M."/>
        </authorList>
    </citation>
    <scope>NUCLEOTIDE SEQUENCE [LARGE SCALE GENOMIC DNA]</scope>
    <source>
        <strain evidence="1 2">DSM 26720</strain>
    </source>
</reference>
<organism evidence="1 2">
    <name type="scientific">Falsochrobactrum ovis</name>
    <dbReference type="NCBI Taxonomy" id="1293442"/>
    <lineage>
        <taxon>Bacteria</taxon>
        <taxon>Pseudomonadati</taxon>
        <taxon>Pseudomonadota</taxon>
        <taxon>Alphaproteobacteria</taxon>
        <taxon>Hyphomicrobiales</taxon>
        <taxon>Brucellaceae</taxon>
        <taxon>Falsochrobactrum</taxon>
    </lineage>
</organism>
<proteinExistence type="predicted"/>